<feature type="compositionally biased region" description="Polar residues" evidence="1">
    <location>
        <begin position="419"/>
        <end position="435"/>
    </location>
</feature>
<dbReference type="PANTHER" id="PTHR45691">
    <property type="entry name" value="PROTEIN DIAPHANOUS"/>
    <property type="match status" value="1"/>
</dbReference>
<feature type="compositionally biased region" description="Pro residues" evidence="1">
    <location>
        <begin position="232"/>
        <end position="254"/>
    </location>
</feature>
<dbReference type="GO" id="GO:0005884">
    <property type="term" value="C:actin filament"/>
    <property type="evidence" value="ECO:0007669"/>
    <property type="project" value="TreeGrafter"/>
</dbReference>
<feature type="region of interest" description="Disordered" evidence="1">
    <location>
        <begin position="134"/>
        <end position="260"/>
    </location>
</feature>
<protein>
    <submittedName>
        <fullName evidence="2">Uncharacterized protein</fullName>
    </submittedName>
</protein>
<feature type="region of interest" description="Disordered" evidence="1">
    <location>
        <begin position="336"/>
        <end position="445"/>
    </location>
</feature>
<dbReference type="InterPro" id="IPR051412">
    <property type="entry name" value="Formin_Homology_Diaphanous_sf"/>
</dbReference>
<comment type="caution">
    <text evidence="2">The sequence shown here is derived from an EMBL/GenBank/DDBJ whole genome shotgun (WGS) entry which is preliminary data.</text>
</comment>
<keyword evidence="3" id="KW-1185">Reference proteome</keyword>
<reference evidence="2 3" key="1">
    <citation type="submission" date="2017-11" db="EMBL/GenBank/DDBJ databases">
        <title>De novo assembly and phasing of dikaryotic genomes from two isolates of Puccinia coronata f. sp. avenae, the causal agent of oat crown rust.</title>
        <authorList>
            <person name="Miller M.E."/>
            <person name="Zhang Y."/>
            <person name="Omidvar V."/>
            <person name="Sperschneider J."/>
            <person name="Schwessinger B."/>
            <person name="Raley C."/>
            <person name="Palmer J.M."/>
            <person name="Garnica D."/>
            <person name="Upadhyaya N."/>
            <person name="Rathjen J."/>
            <person name="Taylor J.M."/>
            <person name="Park R.F."/>
            <person name="Dodds P.N."/>
            <person name="Hirsch C.D."/>
            <person name="Kianian S.F."/>
            <person name="Figueroa M."/>
        </authorList>
    </citation>
    <scope>NUCLEOTIDE SEQUENCE [LARGE SCALE GENOMIC DNA]</scope>
    <source>
        <strain evidence="2">12NC29</strain>
    </source>
</reference>
<feature type="region of interest" description="Disordered" evidence="1">
    <location>
        <begin position="472"/>
        <end position="517"/>
    </location>
</feature>
<feature type="compositionally biased region" description="Acidic residues" evidence="1">
    <location>
        <begin position="487"/>
        <end position="496"/>
    </location>
</feature>
<evidence type="ECO:0000313" key="3">
    <source>
        <dbReference type="Proteomes" id="UP000235388"/>
    </source>
</evidence>
<accession>A0A2N5VWV4</accession>
<gene>
    <name evidence="2" type="ORF">PCANC_05589</name>
</gene>
<evidence type="ECO:0000313" key="2">
    <source>
        <dbReference type="EMBL" id="PLW54461.1"/>
    </source>
</evidence>
<feature type="compositionally biased region" description="Low complexity" evidence="1">
    <location>
        <begin position="393"/>
        <end position="415"/>
    </location>
</feature>
<dbReference type="Proteomes" id="UP000235388">
    <property type="component" value="Unassembled WGS sequence"/>
</dbReference>
<dbReference type="EMBL" id="PGCJ01000045">
    <property type="protein sequence ID" value="PLW54461.1"/>
    <property type="molecule type" value="Genomic_DNA"/>
</dbReference>
<feature type="compositionally biased region" description="Basic and acidic residues" evidence="1">
    <location>
        <begin position="840"/>
        <end position="852"/>
    </location>
</feature>
<feature type="compositionally biased region" description="Low complexity" evidence="1">
    <location>
        <begin position="365"/>
        <end position="382"/>
    </location>
</feature>
<sequence>MLPRSSAGTNKYQRPILQCPQTRLRTSVARKAADSLLLSALNQKHKSPPSLPALHQHNPPPSNIELPVFVDIDLPAFPLALSHTILHVGDLSLGAPLTIDQQGSLSFGSMLANQSSQPNYQSYTQQFNHFDSNAPPAPQQFSHFDNAPPAPQHLHYYDSNAPPAPQHFNHVNGHTPPVPHHFDRFDGHAPPVPQHFDRVDGNTPSGQAPVLAQYLPPPRPVPARDSVEYSHPPGPSPAPPGPSPAPPGPSPAPPGLALSNQSTCRRVGQAFPIMPVRPPVKHRCLSTAQTAVFNRLMPAVLSSAPLQAANIQATTQACPLPGWDQLNADAEAEWQAGKENAKKKRPRRQYKKRVARVAVTPSLMSASHTSAPGPASTTAAPGLVSTTAAPGLPSTTTAPHPASTTSEPGPGSTTAAPGANTSGSMKPTPSGTLNDQPLDDATVLAGTSPVPVPLADTTVLARTVPAPVTLADGTVLARTNPAPAPPADEEEEEEATASESRILDETGKGPASKRPLEPDVVARLQNESVDELRRIAITFGVNHFLSAELCLQLDQIHQNYQKEIYLMAITNKLAPQPALGYLGDKTRIRGPTSYNNFCLYDPEASPIHHDFVKKLTGSNPPPVVKPKTQRKGRVVLEDGKYDKGSKRANLEDVRKKLGAALTAATGGRYTKCWPGDTQEKLKNLGVQLRVRANDMNVTPNFFCGQLGKMWDLDLQYLQVAIGEGWFELTGPERTEGTVDVIGAMRVINNNNNNETTVRSISKQKVKTNANQGAKRGREKFVGGRAAKRVCRTKVVQDVDLSDEEEENEEDEDEGKDNEDSEDDEDSEEEDTDLSSDESGEDKSDSHKDSDED</sequence>
<organism evidence="2 3">
    <name type="scientific">Puccinia coronata f. sp. avenae</name>
    <dbReference type="NCBI Taxonomy" id="200324"/>
    <lineage>
        <taxon>Eukaryota</taxon>
        <taxon>Fungi</taxon>
        <taxon>Dikarya</taxon>
        <taxon>Basidiomycota</taxon>
        <taxon>Pucciniomycotina</taxon>
        <taxon>Pucciniomycetes</taxon>
        <taxon>Pucciniales</taxon>
        <taxon>Pucciniaceae</taxon>
        <taxon>Puccinia</taxon>
    </lineage>
</organism>
<feature type="region of interest" description="Disordered" evidence="1">
    <location>
        <begin position="795"/>
        <end position="852"/>
    </location>
</feature>
<feature type="compositionally biased region" description="Basic residues" evidence="1">
    <location>
        <begin position="341"/>
        <end position="355"/>
    </location>
</feature>
<proteinExistence type="predicted"/>
<dbReference type="GO" id="GO:0030041">
    <property type="term" value="P:actin filament polymerization"/>
    <property type="evidence" value="ECO:0007669"/>
    <property type="project" value="TreeGrafter"/>
</dbReference>
<dbReference type="AlphaFoldDB" id="A0A2N5VWV4"/>
<evidence type="ECO:0000256" key="1">
    <source>
        <dbReference type="SAM" id="MobiDB-lite"/>
    </source>
</evidence>
<name>A0A2N5VWV4_9BASI</name>
<feature type="compositionally biased region" description="Acidic residues" evidence="1">
    <location>
        <begin position="799"/>
        <end position="839"/>
    </location>
</feature>
<dbReference type="PANTHER" id="PTHR45691:SF6">
    <property type="entry name" value="PROTEIN DIAPHANOUS"/>
    <property type="match status" value="1"/>
</dbReference>